<feature type="signal peptide" evidence="1">
    <location>
        <begin position="1"/>
        <end position="22"/>
    </location>
</feature>
<dbReference type="Gene3D" id="3.40.30.10">
    <property type="entry name" value="Glutaredoxin"/>
    <property type="match status" value="1"/>
</dbReference>
<evidence type="ECO:0000259" key="2">
    <source>
        <dbReference type="PROSITE" id="PS51352"/>
    </source>
</evidence>
<accession>A0ABS9VCC7</accession>
<evidence type="ECO:0000313" key="3">
    <source>
        <dbReference type="EMBL" id="MCH7414091.1"/>
    </source>
</evidence>
<sequence>MKPFLSLILAFLSISNSFSQNAILDFQLEGKLKKNELFKLNMGGNGYESNDLSEKKTGFEVDILEQISLLKVTKRGTILGRKSFWIVPGEYTITGTVDPFQINIDPVNEYQKLQDQISLARNLDSKLEIIESNLGSLVSLANLNSISNQLETDVLESLIEKIPTSFHENLSYQQLESDLLKREFSKSGKGEMFTAFDLEDKKGEIVYLEDLKGKPTLIEFTFSGCAGCIKALPELREVHDLYEGKLNVISIYSDKTKETFENNNPIYKKELITWLSLWDPTNFVSTINQINTYPTFILLNENGEVIDQFQGGSYGKIKRKIARLNLE</sequence>
<gene>
    <name evidence="3" type="ORF">MM213_11375</name>
</gene>
<evidence type="ECO:0000256" key="1">
    <source>
        <dbReference type="SAM" id="SignalP"/>
    </source>
</evidence>
<dbReference type="Proteomes" id="UP001165430">
    <property type="component" value="Unassembled WGS sequence"/>
</dbReference>
<dbReference type="InterPro" id="IPR036249">
    <property type="entry name" value="Thioredoxin-like_sf"/>
</dbReference>
<dbReference type="RefSeq" id="WP_241412378.1">
    <property type="nucleotide sequence ID" value="NZ_JAKZGO010000008.1"/>
</dbReference>
<feature type="domain" description="Thioredoxin" evidence="2">
    <location>
        <begin position="187"/>
        <end position="326"/>
    </location>
</feature>
<proteinExistence type="predicted"/>
<evidence type="ECO:0000313" key="4">
    <source>
        <dbReference type="Proteomes" id="UP001165430"/>
    </source>
</evidence>
<dbReference type="Pfam" id="PF08534">
    <property type="entry name" value="Redoxin"/>
    <property type="match status" value="1"/>
</dbReference>
<dbReference type="PROSITE" id="PS51352">
    <property type="entry name" value="THIOREDOXIN_2"/>
    <property type="match status" value="1"/>
</dbReference>
<organism evidence="3 4">
    <name type="scientific">Belliella alkalica</name>
    <dbReference type="NCBI Taxonomy" id="1730871"/>
    <lineage>
        <taxon>Bacteria</taxon>
        <taxon>Pseudomonadati</taxon>
        <taxon>Bacteroidota</taxon>
        <taxon>Cytophagia</taxon>
        <taxon>Cytophagales</taxon>
        <taxon>Cyclobacteriaceae</taxon>
        <taxon>Belliella</taxon>
    </lineage>
</organism>
<dbReference type="EMBL" id="JAKZGO010000008">
    <property type="protein sequence ID" value="MCH7414091.1"/>
    <property type="molecule type" value="Genomic_DNA"/>
</dbReference>
<dbReference type="PANTHER" id="PTHR42852:SF18">
    <property type="entry name" value="CHROMOSOME UNDETERMINED SCAFFOLD_47, WHOLE GENOME SHOTGUN SEQUENCE"/>
    <property type="match status" value="1"/>
</dbReference>
<dbReference type="SUPFAM" id="SSF52833">
    <property type="entry name" value="Thioredoxin-like"/>
    <property type="match status" value="1"/>
</dbReference>
<dbReference type="InterPro" id="IPR013766">
    <property type="entry name" value="Thioredoxin_domain"/>
</dbReference>
<dbReference type="CDD" id="cd02966">
    <property type="entry name" value="TlpA_like_family"/>
    <property type="match status" value="1"/>
</dbReference>
<reference evidence="3" key="1">
    <citation type="submission" date="2022-03" db="EMBL/GenBank/DDBJ databases">
        <title>De novo assembled genomes of Belliella spp. (Cyclobacteriaceae) strains.</title>
        <authorList>
            <person name="Szabo A."/>
            <person name="Korponai K."/>
            <person name="Felfoldi T."/>
        </authorList>
    </citation>
    <scope>NUCLEOTIDE SEQUENCE</scope>
    <source>
        <strain evidence="3">DSM 111903</strain>
    </source>
</reference>
<keyword evidence="1" id="KW-0732">Signal</keyword>
<dbReference type="PANTHER" id="PTHR42852">
    <property type="entry name" value="THIOL:DISULFIDE INTERCHANGE PROTEIN DSBE"/>
    <property type="match status" value="1"/>
</dbReference>
<comment type="caution">
    <text evidence="3">The sequence shown here is derived from an EMBL/GenBank/DDBJ whole genome shotgun (WGS) entry which is preliminary data.</text>
</comment>
<dbReference type="InterPro" id="IPR050553">
    <property type="entry name" value="Thioredoxin_ResA/DsbE_sf"/>
</dbReference>
<dbReference type="InterPro" id="IPR013740">
    <property type="entry name" value="Redoxin"/>
</dbReference>
<keyword evidence="4" id="KW-1185">Reference proteome</keyword>
<feature type="chain" id="PRO_5046662310" evidence="1">
    <location>
        <begin position="23"/>
        <end position="327"/>
    </location>
</feature>
<name>A0ABS9VCC7_9BACT</name>
<protein>
    <submittedName>
        <fullName evidence="3">TlpA family protein disulfide reductase</fullName>
    </submittedName>
</protein>